<evidence type="ECO:0000256" key="2">
    <source>
        <dbReference type="ARBA" id="ARBA00022695"/>
    </source>
</evidence>
<dbReference type="Pfam" id="PF17657">
    <property type="entry name" value="DNA_pol3_finger"/>
    <property type="match status" value="1"/>
</dbReference>
<geneLocation type="plasmid" evidence="6 7">
    <name>pACHL01</name>
</geneLocation>
<evidence type="ECO:0000256" key="1">
    <source>
        <dbReference type="ARBA" id="ARBA00022679"/>
    </source>
</evidence>
<dbReference type="EMBL" id="CP001342">
    <property type="protein sequence ID" value="ACL42384.1"/>
    <property type="molecule type" value="Genomic_DNA"/>
</dbReference>
<dbReference type="InterPro" id="IPR040982">
    <property type="entry name" value="DNA_pol3_finger"/>
</dbReference>
<dbReference type="Gene3D" id="3.20.20.140">
    <property type="entry name" value="Metal-dependent hydrolases"/>
    <property type="match status" value="1"/>
</dbReference>
<dbReference type="EC" id="2.7.7.7" evidence="6"/>
<dbReference type="GO" id="GO:0003887">
    <property type="term" value="F:DNA-directed DNA polymerase activity"/>
    <property type="evidence" value="ECO:0007669"/>
    <property type="project" value="UniProtKB-KW"/>
</dbReference>
<dbReference type="InterPro" id="IPR004013">
    <property type="entry name" value="PHP_dom"/>
</dbReference>
<dbReference type="GO" id="GO:0008408">
    <property type="term" value="F:3'-5' exonuclease activity"/>
    <property type="evidence" value="ECO:0007669"/>
    <property type="project" value="InterPro"/>
</dbReference>
<dbReference type="PANTHER" id="PTHR32294">
    <property type="entry name" value="DNA POLYMERASE III SUBUNIT ALPHA"/>
    <property type="match status" value="1"/>
</dbReference>
<dbReference type="RefSeq" id="WP_012623401.1">
    <property type="nucleotide sequence ID" value="NC_011879.1"/>
</dbReference>
<keyword evidence="7" id="KW-1185">Reference proteome</keyword>
<proteinExistence type="predicted"/>
<dbReference type="SMART" id="SM00481">
    <property type="entry name" value="POLIIIAc"/>
    <property type="match status" value="1"/>
</dbReference>
<keyword evidence="1 6" id="KW-0808">Transferase</keyword>
<dbReference type="InterPro" id="IPR003141">
    <property type="entry name" value="Pol/His_phosphatase_N"/>
</dbReference>
<sequence length="752" mass="82595">MGTFVHLNGHSEYSSDSNATIKELVAAAAADGQGALALTDTNLAAAPLLRAEARRHGIKPIIGLDVRLVENRHSTDHQQVFHLTLLAENRTGWHNLVALYNSSAVPGRSQSFVDHELLALHADGLIALTGGRRGPVEAFLDLNDADTARANFARLESTLGTGRVFLEASSPESAQLLTGVFMGRAVHVVATGRYRQTALEDTEARQTLMDIRAGKEGRGYGEGGWLRTESEMRRQAPDSQAWQNAVTIAATVGDAIHYDAIPEPGGNMPSFAVPDGFQSSGEYLRHLTFRGAGSRFDEISFEAIERLNNELEVIISKGAADSILITHDLIKWCTDNDILTGARGNSSSSLVLYCLGITDINPLTYGLRYERFLRPGRTEIPGLDIDIQASRMQDAHGYLSKRWPDRVARAATHSRVKADTWTRRGLVSEEKAALVDGRFLNRNIHPCAVVIAARDLTDQLPVLPDRRAGHEHELPVANWEAQTLLNEGYLVLNLLGSATLDVVAQAAALARLDRGSPVHLGLLLPVGDDLYARSTPAAWDLITAGDTDGVFGLGAEEAVAAAKLARPRNLTDMAVLTALSGKEERRNRYLTARINRPRLRYYHLEHLTSEESEQAYLCRILAPTHGELVFQEQVMDLFSTVGGFSDVDAEGAWRFLAKKPRDWSGLREKFLAGAVQEKRGRAGDPYSMVFSAGTAEQVFDLIMEAVPFLFSASHAHAYAVRTFQTAWLRAHFPEAFQRVLDEVQPRRNLIAR</sequence>
<dbReference type="InterPro" id="IPR004805">
    <property type="entry name" value="DnaE2/DnaE/PolC"/>
</dbReference>
<dbReference type="Pfam" id="PF07733">
    <property type="entry name" value="DNA_pol3_alpha"/>
    <property type="match status" value="1"/>
</dbReference>
<reference evidence="6" key="1">
    <citation type="submission" date="2009-01" db="EMBL/GenBank/DDBJ databases">
        <title>Complete sequence of plasmid1 of Arthrobacter chlorophenolicus A6.</title>
        <authorList>
            <consortium name="US DOE Joint Genome Institute"/>
            <person name="Lucas S."/>
            <person name="Copeland A."/>
            <person name="Lapidus A."/>
            <person name="Glavina del Rio T."/>
            <person name="Tice H."/>
            <person name="Bruce D."/>
            <person name="Goodwin L."/>
            <person name="Pitluck S."/>
            <person name="Goltsman E."/>
            <person name="Clum A."/>
            <person name="Larimer F."/>
            <person name="Land M."/>
            <person name="Hauser L."/>
            <person name="Kyrpides N."/>
            <person name="Mikhailova N."/>
            <person name="Jansson J."/>
            <person name="Richardson P."/>
        </authorList>
    </citation>
    <scope>NUCLEOTIDE SEQUENCE [LARGE SCALE GENOMIC DNA]</scope>
    <source>
        <strain evidence="6">A6</strain>
        <plasmid evidence="6">pACHL01</plasmid>
    </source>
</reference>
<dbReference type="SUPFAM" id="SSF89550">
    <property type="entry name" value="PHP domain-like"/>
    <property type="match status" value="1"/>
</dbReference>
<evidence type="ECO:0000313" key="7">
    <source>
        <dbReference type="Proteomes" id="UP000002505"/>
    </source>
</evidence>
<keyword evidence="6" id="KW-0614">Plasmid</keyword>
<evidence type="ECO:0000259" key="5">
    <source>
        <dbReference type="SMART" id="SM00481"/>
    </source>
</evidence>
<keyword evidence="4 6" id="KW-0239">DNA-directed DNA polymerase</keyword>
<evidence type="ECO:0000256" key="3">
    <source>
        <dbReference type="ARBA" id="ARBA00022705"/>
    </source>
</evidence>
<dbReference type="Pfam" id="PF02811">
    <property type="entry name" value="PHP"/>
    <property type="match status" value="1"/>
</dbReference>
<dbReference type="HOGENOM" id="CLU_369928_0_0_11"/>
<dbReference type="OrthoDB" id="9803237at2"/>
<keyword evidence="2 6" id="KW-0548">Nucleotidyltransferase</keyword>
<name>B8HIY7_PSECP</name>
<gene>
    <name evidence="6" type="ordered locus">Achl_4433</name>
</gene>
<dbReference type="KEGG" id="ach:Achl_4433"/>
<evidence type="ECO:0000256" key="4">
    <source>
        <dbReference type="ARBA" id="ARBA00022932"/>
    </source>
</evidence>
<organism evidence="6 7">
    <name type="scientific">Pseudarthrobacter chlorophenolicus (strain ATCC 700700 / DSM 12829 / CIP 107037 / JCM 12360 / KCTC 9906 / NCIMB 13794 / A6)</name>
    <name type="common">Arthrobacter chlorophenolicus</name>
    <dbReference type="NCBI Taxonomy" id="452863"/>
    <lineage>
        <taxon>Bacteria</taxon>
        <taxon>Bacillati</taxon>
        <taxon>Actinomycetota</taxon>
        <taxon>Actinomycetes</taxon>
        <taxon>Micrococcales</taxon>
        <taxon>Micrococcaceae</taxon>
        <taxon>Pseudarthrobacter</taxon>
    </lineage>
</organism>
<dbReference type="InterPro" id="IPR011708">
    <property type="entry name" value="DNA_pol3_alpha_NTPase_dom"/>
</dbReference>
<protein>
    <submittedName>
        <fullName evidence="6">DNA-directed DNA polymerase</fullName>
        <ecNumber evidence="6">2.7.7.7</ecNumber>
    </submittedName>
</protein>
<dbReference type="AlphaFoldDB" id="B8HIY7"/>
<accession>B8HIY7</accession>
<dbReference type="GO" id="GO:0006260">
    <property type="term" value="P:DNA replication"/>
    <property type="evidence" value="ECO:0007669"/>
    <property type="project" value="UniProtKB-KW"/>
</dbReference>
<evidence type="ECO:0000313" key="6">
    <source>
        <dbReference type="EMBL" id="ACL42384.1"/>
    </source>
</evidence>
<keyword evidence="3" id="KW-0235">DNA replication</keyword>
<dbReference type="InterPro" id="IPR016195">
    <property type="entry name" value="Pol/histidinol_Pase-like"/>
</dbReference>
<feature type="domain" description="Polymerase/histidinol phosphatase N-terminal" evidence="5">
    <location>
        <begin position="5"/>
        <end position="70"/>
    </location>
</feature>
<dbReference type="Proteomes" id="UP000002505">
    <property type="component" value="Plasmid pACHL01"/>
</dbReference>